<protein>
    <submittedName>
        <fullName evidence="2">Uncharacterized protein</fullName>
    </submittedName>
</protein>
<proteinExistence type="predicted"/>
<keyword evidence="3" id="KW-1185">Reference proteome</keyword>
<dbReference type="EMBL" id="KB445563">
    <property type="protein sequence ID" value="EMC92002.1"/>
    <property type="molecule type" value="Genomic_DNA"/>
</dbReference>
<gene>
    <name evidence="2" type="ORF">BAUCODRAFT_39150</name>
</gene>
<dbReference type="Proteomes" id="UP000011761">
    <property type="component" value="Unassembled WGS sequence"/>
</dbReference>
<dbReference type="HOGENOM" id="CLU_983490_0_0_1"/>
<organism evidence="2 3">
    <name type="scientific">Baudoinia panamericana (strain UAMH 10762)</name>
    <name type="common">Angels' share fungus</name>
    <name type="synonym">Baudoinia compniacensis (strain UAMH 10762)</name>
    <dbReference type="NCBI Taxonomy" id="717646"/>
    <lineage>
        <taxon>Eukaryota</taxon>
        <taxon>Fungi</taxon>
        <taxon>Dikarya</taxon>
        <taxon>Ascomycota</taxon>
        <taxon>Pezizomycotina</taxon>
        <taxon>Dothideomycetes</taxon>
        <taxon>Dothideomycetidae</taxon>
        <taxon>Mycosphaerellales</taxon>
        <taxon>Teratosphaeriaceae</taxon>
        <taxon>Baudoinia</taxon>
    </lineage>
</organism>
<name>M2LDG7_BAUPA</name>
<accession>M2LDG7</accession>
<evidence type="ECO:0000313" key="3">
    <source>
        <dbReference type="Proteomes" id="UP000011761"/>
    </source>
</evidence>
<feature type="region of interest" description="Disordered" evidence="1">
    <location>
        <begin position="1"/>
        <end position="30"/>
    </location>
</feature>
<dbReference type="KEGG" id="bcom:BAUCODRAFT_39150"/>
<dbReference type="AlphaFoldDB" id="M2LDG7"/>
<feature type="compositionally biased region" description="Polar residues" evidence="1">
    <location>
        <begin position="9"/>
        <end position="30"/>
    </location>
</feature>
<evidence type="ECO:0000313" key="2">
    <source>
        <dbReference type="EMBL" id="EMC92002.1"/>
    </source>
</evidence>
<reference evidence="2 3" key="1">
    <citation type="journal article" date="2012" name="PLoS Pathog.">
        <title>Diverse lifestyles and strategies of plant pathogenesis encoded in the genomes of eighteen Dothideomycetes fungi.</title>
        <authorList>
            <person name="Ohm R.A."/>
            <person name="Feau N."/>
            <person name="Henrissat B."/>
            <person name="Schoch C.L."/>
            <person name="Horwitz B.A."/>
            <person name="Barry K.W."/>
            <person name="Condon B.J."/>
            <person name="Copeland A.C."/>
            <person name="Dhillon B."/>
            <person name="Glaser F."/>
            <person name="Hesse C.N."/>
            <person name="Kosti I."/>
            <person name="LaButti K."/>
            <person name="Lindquist E.A."/>
            <person name="Lucas S."/>
            <person name="Salamov A.A."/>
            <person name="Bradshaw R.E."/>
            <person name="Ciuffetti L."/>
            <person name="Hamelin R.C."/>
            <person name="Kema G.H.J."/>
            <person name="Lawrence C."/>
            <person name="Scott J.A."/>
            <person name="Spatafora J.W."/>
            <person name="Turgeon B.G."/>
            <person name="de Wit P.J.G.M."/>
            <person name="Zhong S."/>
            <person name="Goodwin S.B."/>
            <person name="Grigoriev I.V."/>
        </authorList>
    </citation>
    <scope>NUCLEOTIDE SEQUENCE [LARGE SCALE GENOMIC DNA]</scope>
    <source>
        <strain evidence="2 3">UAMH 10762</strain>
    </source>
</reference>
<dbReference type="GeneID" id="19113729"/>
<evidence type="ECO:0000256" key="1">
    <source>
        <dbReference type="SAM" id="MobiDB-lite"/>
    </source>
</evidence>
<dbReference type="RefSeq" id="XP_007680963.1">
    <property type="nucleotide sequence ID" value="XM_007682773.1"/>
</dbReference>
<sequence>MTDFEKSVKTAQDSPPPYSSTTSEGVSNQHAAPGLTFDAIQQHIVAEKHSNYLWSNDDRSWTVTLDADGVEKAYTISAIEMEAFTSITMSNGTRHDIAVAEFAHKDTDFAVKFEVDERLAPQPGSWISISCEHSGDLFTPESFHWQHKNRRLAWKRTRDPSLGASWFGGEDYKLEDESRIGQPAPSRSRSHRIARRNMGERYVIASGDALAVCLHYKHIKTFSDQAGTSHRLRFHIDWPEEFGVDVEAGAILVLIASFFRSQRKRYEKSRPRVKEGLEESDLR</sequence>